<sequence>MLYVQATAIFKETTARETTIEDLQRKHPFNGPGKPEDVAGFAVVLASEDACWITGASMPVDGGYTAR</sequence>
<dbReference type="Pfam" id="PF13561">
    <property type="entry name" value="adh_short_C2"/>
    <property type="match status" value="1"/>
</dbReference>
<dbReference type="Proteomes" id="UP000266188">
    <property type="component" value="Unassembled WGS sequence"/>
</dbReference>
<dbReference type="OrthoDB" id="47007at2759"/>
<accession>A0A3A2ZWV4</accession>
<dbReference type="InterPro" id="IPR002347">
    <property type="entry name" value="SDR_fam"/>
</dbReference>
<keyword evidence="2" id="KW-1185">Reference proteome</keyword>
<evidence type="ECO:0000313" key="2">
    <source>
        <dbReference type="Proteomes" id="UP000266188"/>
    </source>
</evidence>
<dbReference type="InterPro" id="IPR036291">
    <property type="entry name" value="NAD(P)-bd_dom_sf"/>
</dbReference>
<dbReference type="Gene3D" id="3.40.50.720">
    <property type="entry name" value="NAD(P)-binding Rossmann-like Domain"/>
    <property type="match status" value="1"/>
</dbReference>
<dbReference type="EMBL" id="MVGC01000001">
    <property type="protein sequence ID" value="RJE27622.1"/>
    <property type="molecule type" value="Genomic_DNA"/>
</dbReference>
<proteinExistence type="predicted"/>
<gene>
    <name evidence="1" type="ORF">PHISCL_00047</name>
</gene>
<dbReference type="STRING" id="2070753.A0A3A2ZWV4"/>
<comment type="caution">
    <text evidence="1">The sequence shown here is derived from an EMBL/GenBank/DDBJ whole genome shotgun (WGS) entry which is preliminary data.</text>
</comment>
<evidence type="ECO:0000313" key="1">
    <source>
        <dbReference type="EMBL" id="RJE27622.1"/>
    </source>
</evidence>
<name>A0A3A2ZWV4_9EURO</name>
<reference evidence="2" key="1">
    <citation type="submission" date="2017-02" db="EMBL/GenBank/DDBJ databases">
        <authorList>
            <person name="Tafer H."/>
            <person name="Lopandic K."/>
        </authorList>
    </citation>
    <scope>NUCLEOTIDE SEQUENCE [LARGE SCALE GENOMIC DNA]</scope>
    <source>
        <strain evidence="2">CBS 366.77</strain>
    </source>
</reference>
<protein>
    <submittedName>
        <fullName evidence="1">Dehydrogenase</fullName>
    </submittedName>
</protein>
<dbReference type="AlphaFoldDB" id="A0A3A2ZWV4"/>
<organism evidence="1 2">
    <name type="scientific">Aspergillus sclerotialis</name>
    <dbReference type="NCBI Taxonomy" id="2070753"/>
    <lineage>
        <taxon>Eukaryota</taxon>
        <taxon>Fungi</taxon>
        <taxon>Dikarya</taxon>
        <taxon>Ascomycota</taxon>
        <taxon>Pezizomycotina</taxon>
        <taxon>Eurotiomycetes</taxon>
        <taxon>Eurotiomycetidae</taxon>
        <taxon>Eurotiales</taxon>
        <taxon>Aspergillaceae</taxon>
        <taxon>Aspergillus</taxon>
        <taxon>Aspergillus subgen. Polypaecilum</taxon>
    </lineage>
</organism>
<dbReference type="SUPFAM" id="SSF51735">
    <property type="entry name" value="NAD(P)-binding Rossmann-fold domains"/>
    <property type="match status" value="1"/>
</dbReference>